<evidence type="ECO:0000313" key="1">
    <source>
        <dbReference type="EMBL" id="RSB25326.1"/>
    </source>
</evidence>
<evidence type="ECO:0000313" key="2">
    <source>
        <dbReference type="Proteomes" id="UP000275321"/>
    </source>
</evidence>
<reference evidence="1 2" key="1">
    <citation type="submission" date="2018-10" db="EMBL/GenBank/DDBJ databases">
        <title>Transmission dynamics of multidrug resistant bacteria on intensive care unit surfaces.</title>
        <authorList>
            <person name="D'Souza A.W."/>
            <person name="Potter R.F."/>
            <person name="Wallace M."/>
            <person name="Shupe A."/>
            <person name="Patel S."/>
            <person name="Sun S."/>
            <person name="Gul D."/>
            <person name="Kwon J.H."/>
            <person name="Andleeb S."/>
            <person name="Burnham C.-A.D."/>
            <person name="Dantas G."/>
        </authorList>
    </citation>
    <scope>NUCLEOTIDE SEQUENCE [LARGE SCALE GENOMIC DNA]</scope>
    <source>
        <strain evidence="1 2">EC_073</strain>
    </source>
</reference>
<organism evidence="1 2">
    <name type="scientific">Enterobacter cloacae</name>
    <dbReference type="NCBI Taxonomy" id="550"/>
    <lineage>
        <taxon>Bacteria</taxon>
        <taxon>Pseudomonadati</taxon>
        <taxon>Pseudomonadota</taxon>
        <taxon>Gammaproteobacteria</taxon>
        <taxon>Enterobacterales</taxon>
        <taxon>Enterobacteriaceae</taxon>
        <taxon>Enterobacter</taxon>
        <taxon>Enterobacter cloacae complex</taxon>
    </lineage>
</organism>
<name>A0A3R8YVR8_ENTCL</name>
<dbReference type="RefSeq" id="WP_221740864.1">
    <property type="nucleotide sequence ID" value="NZ_RHWT01000056.1"/>
</dbReference>
<gene>
    <name evidence="1" type="ORF">EGK68_24165</name>
</gene>
<comment type="caution">
    <text evidence="1">The sequence shown here is derived from an EMBL/GenBank/DDBJ whole genome shotgun (WGS) entry which is preliminary data.</text>
</comment>
<sequence>IWKQGCRSRQLPESWQLSQLPGHCPKEGRRTLALNAGLLAKQMGEPRLEVLSMDVLMACDKAEVREVLAQITDILQGQA</sequence>
<protein>
    <submittedName>
        <fullName evidence="1">Uncharacterized protein</fullName>
    </submittedName>
</protein>
<proteinExistence type="predicted"/>
<dbReference type="EMBL" id="RHWT01000056">
    <property type="protein sequence ID" value="RSB25326.1"/>
    <property type="molecule type" value="Genomic_DNA"/>
</dbReference>
<dbReference type="Proteomes" id="UP000275321">
    <property type="component" value="Unassembled WGS sequence"/>
</dbReference>
<accession>A0A3R8YVR8</accession>
<feature type="non-terminal residue" evidence="1">
    <location>
        <position position="1"/>
    </location>
</feature>
<dbReference type="AlphaFoldDB" id="A0A3R8YVR8"/>